<dbReference type="CDD" id="cd00063">
    <property type="entry name" value="FN3"/>
    <property type="match status" value="1"/>
</dbReference>
<dbReference type="InterPro" id="IPR036179">
    <property type="entry name" value="Ig-like_dom_sf"/>
</dbReference>
<dbReference type="InterPro" id="IPR003599">
    <property type="entry name" value="Ig_sub"/>
</dbReference>
<evidence type="ECO:0000256" key="1">
    <source>
        <dbReference type="ARBA" id="ARBA00022737"/>
    </source>
</evidence>
<feature type="signal peptide" evidence="5">
    <location>
        <begin position="1"/>
        <end position="20"/>
    </location>
</feature>
<dbReference type="Pfam" id="PF13927">
    <property type="entry name" value="Ig_3"/>
    <property type="match status" value="2"/>
</dbReference>
<keyword evidence="8" id="KW-1185">Reference proteome</keyword>
<evidence type="ECO:0000256" key="4">
    <source>
        <dbReference type="SAM" id="MobiDB-lite"/>
    </source>
</evidence>
<keyword evidence="5" id="KW-0732">Signal</keyword>
<evidence type="ECO:0000259" key="7">
    <source>
        <dbReference type="PROSITE" id="PS50853"/>
    </source>
</evidence>
<dbReference type="GeneID" id="107121933"/>
<feature type="domain" description="Fibronectin type-III" evidence="7">
    <location>
        <begin position="508"/>
        <end position="608"/>
    </location>
</feature>
<keyword evidence="1" id="KW-0677">Repeat</keyword>
<keyword evidence="2" id="KW-1015">Disulfide bond</keyword>
<evidence type="ECO:0000256" key="3">
    <source>
        <dbReference type="ARBA" id="ARBA00023319"/>
    </source>
</evidence>
<dbReference type="Pfam" id="PF00041">
    <property type="entry name" value="fn3"/>
    <property type="match status" value="1"/>
</dbReference>
<feature type="region of interest" description="Disordered" evidence="4">
    <location>
        <begin position="1292"/>
        <end position="1321"/>
    </location>
</feature>
<dbReference type="PANTHER" id="PTHR44170:SF48">
    <property type="entry name" value="PROTEIN TURTLE HOMOLOG A"/>
    <property type="match status" value="1"/>
</dbReference>
<dbReference type="RefSeq" id="XP_015280435.1">
    <property type="nucleotide sequence ID" value="XM_015424949.1"/>
</dbReference>
<feature type="region of interest" description="Disordered" evidence="4">
    <location>
        <begin position="1229"/>
        <end position="1280"/>
    </location>
</feature>
<dbReference type="InterPro" id="IPR007110">
    <property type="entry name" value="Ig-like_dom"/>
</dbReference>
<dbReference type="PROSITE" id="PS50853">
    <property type="entry name" value="FN3"/>
    <property type="match status" value="1"/>
</dbReference>
<dbReference type="SMART" id="SM00060">
    <property type="entry name" value="FN3"/>
    <property type="match status" value="1"/>
</dbReference>
<feature type="chain" id="PRO_5046018494" evidence="5">
    <location>
        <begin position="21"/>
        <end position="1321"/>
    </location>
</feature>
<evidence type="ECO:0000256" key="2">
    <source>
        <dbReference type="ARBA" id="ARBA00023157"/>
    </source>
</evidence>
<evidence type="ECO:0000313" key="9">
    <source>
        <dbReference type="RefSeq" id="XP_015280435.1"/>
    </source>
</evidence>
<feature type="region of interest" description="Disordered" evidence="4">
    <location>
        <begin position="1067"/>
        <end position="1207"/>
    </location>
</feature>
<feature type="domain" description="Ig-like" evidence="6">
    <location>
        <begin position="227"/>
        <end position="319"/>
    </location>
</feature>
<evidence type="ECO:0000256" key="5">
    <source>
        <dbReference type="SAM" id="SignalP"/>
    </source>
</evidence>
<dbReference type="InterPro" id="IPR036116">
    <property type="entry name" value="FN3_sf"/>
</dbReference>
<keyword evidence="3" id="KW-0393">Immunoglobulin domain</keyword>
<feature type="compositionally biased region" description="Low complexity" evidence="4">
    <location>
        <begin position="923"/>
        <end position="938"/>
    </location>
</feature>
<evidence type="ECO:0000313" key="8">
    <source>
        <dbReference type="Proteomes" id="UP000694871"/>
    </source>
</evidence>
<dbReference type="Proteomes" id="UP000694871">
    <property type="component" value="Unplaced"/>
</dbReference>
<dbReference type="SMART" id="SM00408">
    <property type="entry name" value="IGc2"/>
    <property type="match status" value="5"/>
</dbReference>
<dbReference type="Pfam" id="PF07679">
    <property type="entry name" value="I-set"/>
    <property type="match status" value="1"/>
</dbReference>
<protein>
    <submittedName>
        <fullName evidence="9">Protein turtle homolog A</fullName>
    </submittedName>
</protein>
<feature type="compositionally biased region" description="Basic and acidic residues" evidence="4">
    <location>
        <begin position="1310"/>
        <end position="1321"/>
    </location>
</feature>
<proteinExistence type="predicted"/>
<feature type="region of interest" description="Disordered" evidence="4">
    <location>
        <begin position="913"/>
        <end position="951"/>
    </location>
</feature>
<dbReference type="Gene3D" id="2.60.40.10">
    <property type="entry name" value="Immunoglobulins"/>
    <property type="match status" value="6"/>
</dbReference>
<reference evidence="9" key="1">
    <citation type="submission" date="2025-08" db="UniProtKB">
        <authorList>
            <consortium name="RefSeq"/>
        </authorList>
    </citation>
    <scope>IDENTIFICATION</scope>
</reference>
<evidence type="ECO:0000259" key="6">
    <source>
        <dbReference type="PROSITE" id="PS50835"/>
    </source>
</evidence>
<dbReference type="InterPro" id="IPR013783">
    <property type="entry name" value="Ig-like_fold"/>
</dbReference>
<dbReference type="SUPFAM" id="SSF48726">
    <property type="entry name" value="Immunoglobulin"/>
    <property type="match status" value="5"/>
</dbReference>
<accession>A0ABM1L398</accession>
<dbReference type="SMART" id="SM00409">
    <property type="entry name" value="IG"/>
    <property type="match status" value="5"/>
</dbReference>
<feature type="domain" description="Ig-like" evidence="6">
    <location>
        <begin position="35"/>
        <end position="112"/>
    </location>
</feature>
<feature type="compositionally biased region" description="Low complexity" evidence="4">
    <location>
        <begin position="1247"/>
        <end position="1262"/>
    </location>
</feature>
<feature type="domain" description="Ig-like" evidence="6">
    <location>
        <begin position="138"/>
        <end position="217"/>
    </location>
</feature>
<dbReference type="InterPro" id="IPR003598">
    <property type="entry name" value="Ig_sub2"/>
</dbReference>
<dbReference type="InterPro" id="IPR003961">
    <property type="entry name" value="FN3_dom"/>
</dbReference>
<name>A0ABM1L398_GEKJA</name>
<organism evidence="8 9">
    <name type="scientific">Gekko japonicus</name>
    <name type="common">Schlegel's Japanese gecko</name>
    <dbReference type="NCBI Taxonomy" id="146911"/>
    <lineage>
        <taxon>Eukaryota</taxon>
        <taxon>Metazoa</taxon>
        <taxon>Chordata</taxon>
        <taxon>Craniata</taxon>
        <taxon>Vertebrata</taxon>
        <taxon>Euteleostomi</taxon>
        <taxon>Lepidosauria</taxon>
        <taxon>Squamata</taxon>
        <taxon>Bifurcata</taxon>
        <taxon>Gekkota</taxon>
        <taxon>Gekkonidae</taxon>
        <taxon>Gekkoninae</taxon>
        <taxon>Gekko</taxon>
    </lineage>
</organism>
<feature type="compositionally biased region" description="Basic residues" evidence="4">
    <location>
        <begin position="1292"/>
        <end position="1309"/>
    </location>
</feature>
<gene>
    <name evidence="9" type="primary">IGSF9</name>
</gene>
<feature type="domain" description="Ig-like" evidence="6">
    <location>
        <begin position="323"/>
        <end position="414"/>
    </location>
</feature>
<sequence length="1321" mass="143695">MNWCLWTLYLGLVCSSFAEAGNGEAVPRAVVGRTGESIILRCDLLKPDEASPPLYVIEWVRFGFPLPIFIKFGLYSPRVDPEYIGRVRIFQGASLRIDQLRAEDQGWYECRVLFLDRPNSDDEFLNGTWIHLTVNSPPTFQETPPAFVEVQDREPLTLTCSAAGNPQPVITWKRDNQAIRGGDKVQVKNGTLTIASVERASTGAYTCHATSEEGTVTHTTRLLVQGPPIIVVPPQNITVNLTQDAFLACQAEAYPANLTYSWFLGNTNVFHLSHLQSRIRVLVDGSLLVQKTTPEDSGQYTCIPSNGLKRSPSASAFLTVLYPARVSNMPPETLLPIGMQGTIRCPHKANPPLLFVNWTKDGQPLDLGKFPGWSARPDGAIVIATANDDALGVYTCAPYNSYGTAGPSSPTRVLLKDPPVFTQRPKEEYFQEVGRELLIPCAASGDPQPVISWTKMGSRGLANAQVDRNHTLILRPLTKEQHGMWECAANNGVARVSAATAIYVLGTSPHGVVNVSVLPLQQAVNVTWEPGFDGGYFQRFSIWYTPLLKRLNRPHHDWVSLPVPAGASHHLVENLQGDTGYQFSVLAQNKLGSGPFSEIIAAVPLGSTSSYPGIINRELDAFYEFRLVAFSGSSTSDPSNTVNVSTAGMEVYPSRTQLHDLLPQPVLAGVIGGVCFLSTAVIFSTMAACIMNRRRAARLRKRRQDAPIVFSPNKKLLTSQNSTGTASPDSVVKLKFQTSPYQSLRRTLLWGEKAGTSLGLSIAGATARPASRYTLYESHVGEPLPLERICRGPDGRFVVQSEARPRERLGAVMERYSLSLASSESSVSQPEPYLQVYSSPGPEEPVWQKSVNLRPKNSSQAWRDAKASGYRQGRYFDYSSSSPTEEAKPLCIANISPVAAVPYRAAEQQMPADWGFEGQPDTPAAAAASSPLSLGSPSCRPQGSRGKANTSAQSGILQYLSLPFFKEMNVDGDWPPEEGEEGDGTQLSTLALLPEAPGSTELTLLGDEDKTACPAYMDVQAILDSPQERASAKSLLRLPDADAGPAKAALPGASVCPSYLSSVVETPQEPRRWSRSLSPPQPLVDNSQVEMAHTALPPERDWLHTPELPLEPVPPERHKLPTAIPLPGLPAEKPLRGSLTSQSSGRGSVSFLRPPSLAPSLGGSYLSSPFGEMASWQSNSTGEDGRPKPSVTAVSKRRNTSVDENYEWDSEFALESDLLDALQLYRSGNPKRPVSTIAAHELEKQSSKSSSESSGSPSSSQSVGALDGSSSPVPSPEERCAALREEFLAYRRRREATQQRRQKLASGRKRSSERFEQATLL</sequence>
<dbReference type="PANTHER" id="PTHR44170">
    <property type="entry name" value="PROTEIN SIDEKICK"/>
    <property type="match status" value="1"/>
</dbReference>
<dbReference type="InterPro" id="IPR013098">
    <property type="entry name" value="Ig_I-set"/>
</dbReference>
<feature type="compositionally biased region" description="Polar residues" evidence="4">
    <location>
        <begin position="1138"/>
        <end position="1147"/>
    </location>
</feature>
<dbReference type="SUPFAM" id="SSF49265">
    <property type="entry name" value="Fibronectin type III"/>
    <property type="match status" value="1"/>
</dbReference>
<feature type="domain" description="Ig-like" evidence="6">
    <location>
        <begin position="419"/>
        <end position="503"/>
    </location>
</feature>
<dbReference type="PROSITE" id="PS50835">
    <property type="entry name" value="IG_LIKE"/>
    <property type="match status" value="5"/>
</dbReference>